<evidence type="ECO:0000313" key="2">
    <source>
        <dbReference type="EMBL" id="QEC69811.1"/>
    </source>
</evidence>
<protein>
    <recommendedName>
        <fullName evidence="4">Porin</fullName>
    </recommendedName>
</protein>
<evidence type="ECO:0000256" key="1">
    <source>
        <dbReference type="SAM" id="SignalP"/>
    </source>
</evidence>
<gene>
    <name evidence="2" type="ORF">FRZ67_21835</name>
</gene>
<accession>A0A5B8VFJ5</accession>
<dbReference type="SUPFAM" id="SSF56935">
    <property type="entry name" value="Porins"/>
    <property type="match status" value="1"/>
</dbReference>
<dbReference type="InterPro" id="IPR023614">
    <property type="entry name" value="Porin_dom_sf"/>
</dbReference>
<reference evidence="2 3" key="1">
    <citation type="journal article" date="2016" name="Int. J. Syst. Evol. Microbiol.">
        <title>Panacibacter ginsenosidivorans gen. nov., sp. nov., with ginsenoside converting activity isolated from soil of a ginseng field.</title>
        <authorList>
            <person name="Siddiqi M.Z."/>
            <person name="Muhammad Shafi S."/>
            <person name="Choi K.D."/>
            <person name="Im W.T."/>
        </authorList>
    </citation>
    <scope>NUCLEOTIDE SEQUENCE [LARGE SCALE GENOMIC DNA]</scope>
    <source>
        <strain evidence="2 3">Gsoil1550</strain>
    </source>
</reference>
<proteinExistence type="predicted"/>
<dbReference type="AlphaFoldDB" id="A0A5B8VFJ5"/>
<dbReference type="RefSeq" id="WP_147192687.1">
    <property type="nucleotide sequence ID" value="NZ_CP042435.1"/>
</dbReference>
<feature type="signal peptide" evidence="1">
    <location>
        <begin position="1"/>
        <end position="19"/>
    </location>
</feature>
<feature type="chain" id="PRO_5023109608" description="Porin" evidence="1">
    <location>
        <begin position="20"/>
        <end position="410"/>
    </location>
</feature>
<evidence type="ECO:0008006" key="4">
    <source>
        <dbReference type="Google" id="ProtNLM"/>
    </source>
</evidence>
<dbReference type="EMBL" id="CP042435">
    <property type="protein sequence ID" value="QEC69811.1"/>
    <property type="molecule type" value="Genomic_DNA"/>
</dbReference>
<name>A0A5B8VFJ5_9BACT</name>
<evidence type="ECO:0000313" key="3">
    <source>
        <dbReference type="Proteomes" id="UP000321533"/>
    </source>
</evidence>
<dbReference type="KEGG" id="pgin:FRZ67_21835"/>
<dbReference type="Proteomes" id="UP000321533">
    <property type="component" value="Chromosome"/>
</dbReference>
<sequence length="410" mass="44926">MRKRLLLFISVFVVFVSNAQYRTNAQQLIMTNEDSLNAGISKNKTVLSGYGSASYQRDFNLKQSTATLERVVLFVGHQFNPKISVFTEMEIENAKVEGGEPGGEIALEQAFLKFNLNPRQYLIAGLIIPRIGLLNENHLPVNFNGVERPLVEQLVIPATWRELGIGFYGTANRLPLNYSVALVNGLNSEGFEHGSGIREGRAEGRNATANNLAVTASLQYSVSNFKFQVSGYMGGTVGLPKTSADSLGLNSGAFGTPLYLGEANMQYANNGFSAKVLGAYIAYPDAEKINTAYAKNIAKGMYGAYAEFGYDWLYRKQKKAQLITFARAEMFDLNASIPAPPKAIYDGTEKQTHIIAGFSYLPIPNVVIKADVRLLHTGAQNPDLVINPAPNALPYQQSNQFFNLGIGYSF</sequence>
<dbReference type="OrthoDB" id="9768080at2"/>
<organism evidence="2 3">
    <name type="scientific">Panacibacter ginsenosidivorans</name>
    <dbReference type="NCBI Taxonomy" id="1813871"/>
    <lineage>
        <taxon>Bacteria</taxon>
        <taxon>Pseudomonadati</taxon>
        <taxon>Bacteroidota</taxon>
        <taxon>Chitinophagia</taxon>
        <taxon>Chitinophagales</taxon>
        <taxon>Chitinophagaceae</taxon>
        <taxon>Panacibacter</taxon>
    </lineage>
</organism>
<keyword evidence="3" id="KW-1185">Reference proteome</keyword>
<keyword evidence="1" id="KW-0732">Signal</keyword>
<dbReference type="Gene3D" id="2.40.160.10">
    <property type="entry name" value="Porin"/>
    <property type="match status" value="1"/>
</dbReference>